<dbReference type="STRING" id="471514.AN477_03170"/>
<keyword evidence="1 4" id="KW-0378">Hydrolase</keyword>
<evidence type="ECO:0000259" key="5">
    <source>
        <dbReference type="PROSITE" id="PS51635"/>
    </source>
</evidence>
<keyword evidence="7" id="KW-1185">Reference proteome</keyword>
<dbReference type="GO" id="GO:0016042">
    <property type="term" value="P:lipid catabolic process"/>
    <property type="evidence" value="ECO:0007669"/>
    <property type="project" value="UniProtKB-UniRule"/>
</dbReference>
<organism evidence="6 7">
    <name type="scientific">Alicyclobacillus ferrooxydans</name>
    <dbReference type="NCBI Taxonomy" id="471514"/>
    <lineage>
        <taxon>Bacteria</taxon>
        <taxon>Bacillati</taxon>
        <taxon>Bacillota</taxon>
        <taxon>Bacilli</taxon>
        <taxon>Bacillales</taxon>
        <taxon>Alicyclobacillaceae</taxon>
        <taxon>Alicyclobacillus</taxon>
    </lineage>
</organism>
<evidence type="ECO:0000313" key="7">
    <source>
        <dbReference type="Proteomes" id="UP000050482"/>
    </source>
</evidence>
<dbReference type="EMBL" id="LJCO01000011">
    <property type="protein sequence ID" value="KPV45361.1"/>
    <property type="molecule type" value="Genomic_DNA"/>
</dbReference>
<evidence type="ECO:0000256" key="4">
    <source>
        <dbReference type="PROSITE-ProRule" id="PRU01161"/>
    </source>
</evidence>
<evidence type="ECO:0000256" key="3">
    <source>
        <dbReference type="ARBA" id="ARBA00023098"/>
    </source>
</evidence>
<dbReference type="PROSITE" id="PS51635">
    <property type="entry name" value="PNPLA"/>
    <property type="match status" value="1"/>
</dbReference>
<dbReference type="GO" id="GO:0016787">
    <property type="term" value="F:hydrolase activity"/>
    <property type="evidence" value="ECO:0007669"/>
    <property type="project" value="UniProtKB-UniRule"/>
</dbReference>
<feature type="short sequence motif" description="DGA/G" evidence="4">
    <location>
        <begin position="153"/>
        <end position="155"/>
    </location>
</feature>
<dbReference type="RefSeq" id="WP_054967706.1">
    <property type="nucleotide sequence ID" value="NZ_LJCO01000011.1"/>
</dbReference>
<sequence>MNRKKIGIALGSGGAKGFAHVGVLKALEEHHIPVDLVSGSSMGSLVGAFYATGMRPDFMDRLARSLTWRHWVDVTVPRVGLVAGKKIHDMVTLLTRGTEFAQIDMPLAIVATELLSKRLVTFTSGRISDAVRASISIPGVFVPYVREDGVYVDGGVMERVPVAAARDLGADVVIAVDVAAFMKHEVPGTMMDVIMMSLDAMTDQLVQQRLPTADLCITPNLSDIGTSQFSRAAEAIEIGYQTTLSLMSKIRELVGLPQTDSVGEEQVEDS</sequence>
<proteinExistence type="predicted"/>
<feature type="short sequence motif" description="GXSXG" evidence="4">
    <location>
        <begin position="39"/>
        <end position="43"/>
    </location>
</feature>
<dbReference type="PATRIC" id="fig|471514.4.peg.2972"/>
<dbReference type="Pfam" id="PF01734">
    <property type="entry name" value="Patatin"/>
    <property type="match status" value="1"/>
</dbReference>
<dbReference type="Gene3D" id="3.40.1090.10">
    <property type="entry name" value="Cytosolic phospholipase A2 catalytic domain"/>
    <property type="match status" value="1"/>
</dbReference>
<dbReference type="PANTHER" id="PTHR14226:SF76">
    <property type="entry name" value="NTE FAMILY PROTEIN RSSA"/>
    <property type="match status" value="1"/>
</dbReference>
<name>A0A0P9GVQ8_9BACL</name>
<evidence type="ECO:0000256" key="2">
    <source>
        <dbReference type="ARBA" id="ARBA00022963"/>
    </source>
</evidence>
<feature type="active site" description="Nucleophile" evidence="4">
    <location>
        <position position="41"/>
    </location>
</feature>
<gene>
    <name evidence="6" type="ORF">AN477_03170</name>
</gene>
<accession>A0A0P9GVQ8</accession>
<evidence type="ECO:0000256" key="1">
    <source>
        <dbReference type="ARBA" id="ARBA00022801"/>
    </source>
</evidence>
<keyword evidence="2 4" id="KW-0442">Lipid degradation</keyword>
<protein>
    <submittedName>
        <fullName evidence="6">Esterase</fullName>
    </submittedName>
</protein>
<dbReference type="SUPFAM" id="SSF52151">
    <property type="entry name" value="FabD/lysophospholipase-like"/>
    <property type="match status" value="1"/>
</dbReference>
<evidence type="ECO:0000313" key="6">
    <source>
        <dbReference type="EMBL" id="KPV45361.1"/>
    </source>
</evidence>
<dbReference type="PANTHER" id="PTHR14226">
    <property type="entry name" value="NEUROPATHY TARGET ESTERASE/SWISS CHEESE D.MELANOGASTER"/>
    <property type="match status" value="1"/>
</dbReference>
<dbReference type="AlphaFoldDB" id="A0A0P9GVQ8"/>
<dbReference type="Proteomes" id="UP000050482">
    <property type="component" value="Unassembled WGS sequence"/>
</dbReference>
<dbReference type="OrthoDB" id="9770965at2"/>
<comment type="caution">
    <text evidence="6">The sequence shown here is derived from an EMBL/GenBank/DDBJ whole genome shotgun (WGS) entry which is preliminary data.</text>
</comment>
<reference evidence="6 7" key="1">
    <citation type="submission" date="2015-09" db="EMBL/GenBank/DDBJ databases">
        <title>Draft genome sequence of Alicyclobacillus ferrooxydans DSM 22381.</title>
        <authorList>
            <person name="Hemp J."/>
        </authorList>
    </citation>
    <scope>NUCLEOTIDE SEQUENCE [LARGE SCALE GENOMIC DNA]</scope>
    <source>
        <strain evidence="6 7">TC-34</strain>
    </source>
</reference>
<feature type="domain" description="PNPLA" evidence="5">
    <location>
        <begin position="8"/>
        <end position="166"/>
    </location>
</feature>
<comment type="caution">
    <text evidence="4">Lacks conserved residue(s) required for the propagation of feature annotation.</text>
</comment>
<dbReference type="InterPro" id="IPR002641">
    <property type="entry name" value="PNPLA_dom"/>
</dbReference>
<dbReference type="InterPro" id="IPR016035">
    <property type="entry name" value="Acyl_Trfase/lysoPLipase"/>
</dbReference>
<feature type="active site" description="Proton acceptor" evidence="4">
    <location>
        <position position="153"/>
    </location>
</feature>
<keyword evidence="3 4" id="KW-0443">Lipid metabolism</keyword>
<dbReference type="InterPro" id="IPR050301">
    <property type="entry name" value="NTE"/>
</dbReference>